<dbReference type="InterPro" id="IPR050329">
    <property type="entry name" value="GLI_C2H2-zinc-finger"/>
</dbReference>
<dbReference type="GO" id="GO:0005634">
    <property type="term" value="C:nucleus"/>
    <property type="evidence" value="ECO:0007669"/>
    <property type="project" value="UniProtKB-ARBA"/>
</dbReference>
<dbReference type="PROSITE" id="PS00028">
    <property type="entry name" value="ZINC_FINGER_C2H2_1"/>
    <property type="match status" value="6"/>
</dbReference>
<evidence type="ECO:0000256" key="2">
    <source>
        <dbReference type="ARBA" id="ARBA00022723"/>
    </source>
</evidence>
<keyword evidence="8" id="KW-1185">Reference proteome</keyword>
<keyword evidence="2" id="KW-0479">Metal-binding</keyword>
<dbReference type="FunFam" id="3.30.160.60:FF:000110">
    <property type="entry name" value="Zinc finger protein-like"/>
    <property type="match status" value="1"/>
</dbReference>
<dbReference type="Gene3D" id="3.30.160.60">
    <property type="entry name" value="Classic Zinc Finger"/>
    <property type="match status" value="5"/>
</dbReference>
<dbReference type="FunFam" id="3.30.160.60:FF:000624">
    <property type="entry name" value="zinc finger protein 697"/>
    <property type="match status" value="1"/>
</dbReference>
<evidence type="ECO:0000256" key="3">
    <source>
        <dbReference type="ARBA" id="ARBA00022737"/>
    </source>
</evidence>
<proteinExistence type="inferred from homology"/>
<dbReference type="PROSITE" id="PS50157">
    <property type="entry name" value="ZINC_FINGER_C2H2_2"/>
    <property type="match status" value="5"/>
</dbReference>
<dbReference type="AlphaFoldDB" id="T1I5E3"/>
<comment type="similarity">
    <text evidence="1">Belongs to the krueppel C2H2-type zinc-finger protein family.</text>
</comment>
<dbReference type="VEuPathDB" id="VectorBase:RPRC011512"/>
<dbReference type="InParanoid" id="T1I5E3"/>
<dbReference type="GO" id="GO:0045944">
    <property type="term" value="P:positive regulation of transcription by RNA polymerase II"/>
    <property type="evidence" value="ECO:0007669"/>
    <property type="project" value="UniProtKB-ARBA"/>
</dbReference>
<dbReference type="GO" id="GO:0005694">
    <property type="term" value="C:chromosome"/>
    <property type="evidence" value="ECO:0007669"/>
    <property type="project" value="UniProtKB-ARBA"/>
</dbReference>
<organism evidence="7 8">
    <name type="scientific">Rhodnius prolixus</name>
    <name type="common">Triatomid bug</name>
    <dbReference type="NCBI Taxonomy" id="13249"/>
    <lineage>
        <taxon>Eukaryota</taxon>
        <taxon>Metazoa</taxon>
        <taxon>Ecdysozoa</taxon>
        <taxon>Arthropoda</taxon>
        <taxon>Hexapoda</taxon>
        <taxon>Insecta</taxon>
        <taxon>Pterygota</taxon>
        <taxon>Neoptera</taxon>
        <taxon>Paraneoptera</taxon>
        <taxon>Hemiptera</taxon>
        <taxon>Heteroptera</taxon>
        <taxon>Panheteroptera</taxon>
        <taxon>Cimicomorpha</taxon>
        <taxon>Reduviidae</taxon>
        <taxon>Triatominae</taxon>
        <taxon>Rhodnius</taxon>
    </lineage>
</organism>
<feature type="domain" description="C2H2-type" evidence="6">
    <location>
        <begin position="90"/>
        <end position="117"/>
    </location>
</feature>
<feature type="domain" description="C2H2-type" evidence="6">
    <location>
        <begin position="146"/>
        <end position="173"/>
    </location>
</feature>
<dbReference type="GO" id="GO:0000978">
    <property type="term" value="F:RNA polymerase II cis-regulatory region sequence-specific DNA binding"/>
    <property type="evidence" value="ECO:0007669"/>
    <property type="project" value="TreeGrafter"/>
</dbReference>
<evidence type="ECO:0000256" key="5">
    <source>
        <dbReference type="ARBA" id="ARBA00022833"/>
    </source>
</evidence>
<dbReference type="OMA" id="KVSTHAR"/>
<keyword evidence="3" id="KW-0677">Repeat</keyword>
<dbReference type="Pfam" id="PF13912">
    <property type="entry name" value="zf-C2H2_6"/>
    <property type="match status" value="1"/>
</dbReference>
<dbReference type="SUPFAM" id="SSF57667">
    <property type="entry name" value="beta-beta-alpha zinc fingers"/>
    <property type="match status" value="3"/>
</dbReference>
<reference evidence="7" key="1">
    <citation type="submission" date="2015-05" db="UniProtKB">
        <authorList>
            <consortium name="EnsemblMetazoa"/>
        </authorList>
    </citation>
    <scope>IDENTIFICATION</scope>
</reference>
<dbReference type="GO" id="GO:0000981">
    <property type="term" value="F:DNA-binding transcription factor activity, RNA polymerase II-specific"/>
    <property type="evidence" value="ECO:0007669"/>
    <property type="project" value="TreeGrafter"/>
</dbReference>
<dbReference type="InterPro" id="IPR013087">
    <property type="entry name" value="Znf_C2H2_type"/>
</dbReference>
<accession>T1I5E3</accession>
<evidence type="ECO:0000256" key="4">
    <source>
        <dbReference type="ARBA" id="ARBA00022771"/>
    </source>
</evidence>
<keyword evidence="5" id="KW-0862">Zinc</keyword>
<dbReference type="PANTHER" id="PTHR19818:SF163">
    <property type="entry name" value="C2H2-TYPE DOMAIN-CONTAINING PROTEIN"/>
    <property type="match status" value="1"/>
</dbReference>
<feature type="domain" description="C2H2-type" evidence="6">
    <location>
        <begin position="118"/>
        <end position="145"/>
    </location>
</feature>
<dbReference type="InterPro" id="IPR036236">
    <property type="entry name" value="Znf_C2H2_sf"/>
</dbReference>
<dbReference type="FunFam" id="3.30.160.60:FF:000340">
    <property type="entry name" value="zinc finger protein 473 isoform X1"/>
    <property type="match status" value="1"/>
</dbReference>
<dbReference type="EnsemblMetazoa" id="RPRC011512-RA">
    <property type="protein sequence ID" value="RPRC011512-PA"/>
    <property type="gene ID" value="RPRC011512"/>
</dbReference>
<feature type="domain" description="C2H2-type" evidence="6">
    <location>
        <begin position="174"/>
        <end position="201"/>
    </location>
</feature>
<dbReference type="PANTHER" id="PTHR19818">
    <property type="entry name" value="ZINC FINGER PROTEIN ZIC AND GLI"/>
    <property type="match status" value="1"/>
</dbReference>
<dbReference type="Proteomes" id="UP000015103">
    <property type="component" value="Unassembled WGS sequence"/>
</dbReference>
<dbReference type="STRING" id="13249.T1I5E3"/>
<dbReference type="FunFam" id="3.30.160.60:FF:001732">
    <property type="entry name" value="Zgc:162936"/>
    <property type="match status" value="1"/>
</dbReference>
<name>T1I5E3_RHOPR</name>
<dbReference type="eggNOG" id="KOG1721">
    <property type="taxonomic scope" value="Eukaryota"/>
</dbReference>
<protein>
    <recommendedName>
        <fullName evidence="6">C2H2-type domain-containing protein</fullName>
    </recommendedName>
</protein>
<dbReference type="EMBL" id="ACPB03014450">
    <property type="status" value="NOT_ANNOTATED_CDS"/>
    <property type="molecule type" value="Genomic_DNA"/>
</dbReference>
<sequence length="772" mass="87747">MEESSGCLTSYGNVEYSTRSYVEMPQSGEVNYISTIVGVRGNPVYKGKGIWVSNTHLPNSSTIKVDKDDIRAKRHYVKTLTKEGKEVKIWECGLCGKEFKFQYTLVRHIPTHTDVRNYQCDICPKAFRQLSTLAQHKATHLNMRPFTCDYCKKSFNRISTLISHKKIHYDEKRHVCPYCGKGFHQKGNLRNHMYTHTNERPYKCEICHKGFNQKSNLVCHKVSTHARKILHQCDICSLSFTKPHLYTTHMESVHNIAVKMSKKCEATQLLRQNLESEAQCALVDESNNIIYRLPVSQGNITPRAGRNGRNVASIGTFKQTDSQKENNHGNEILTIVKHIPTEAMNQLEELGQVPFVLLYQPGDSQPKICKAITQPDQYALVHPCSNDISKYFIANSNSLSHKFPIVSTVIQKKDANGRVQTLVLPAGLHPQIVDSYEGANGQNVFAYYKSLNRKINDNFKENISPNLSEQQQKSIENVGVLQQRNKNNRTAVIYTKTQPNIRNSKNFVLTEAQSESKKENYPLPLNIPSMQDPLDHLTTEDPISDDETKYKTNNEDPQFSYVFLPDNTGNTNIENIVMKDANDNYSIDPEWTAAYLNKCTSNLYATQATAALNEVTNPANYDLMKENNFQTSLGYGLLDFGEELNHCCKEESNLESITDINLRKETIKHEVLEPQNNIMTDNPCCDIEPTLFNNLEPLKESLSKYNIDFDGDAFDLFDDCGFSGSLMDNMNNNNVEENPQNVAVRFSSNSLHCFVVIDQFLAFPLSQYPEAV</sequence>
<dbReference type="SMART" id="SM00355">
    <property type="entry name" value="ZnF_C2H2"/>
    <property type="match status" value="6"/>
</dbReference>
<dbReference type="Pfam" id="PF00096">
    <property type="entry name" value="zf-C2H2"/>
    <property type="match status" value="3"/>
</dbReference>
<evidence type="ECO:0000259" key="6">
    <source>
        <dbReference type="PROSITE" id="PS50157"/>
    </source>
</evidence>
<dbReference type="GO" id="GO:0008270">
    <property type="term" value="F:zinc ion binding"/>
    <property type="evidence" value="ECO:0007669"/>
    <property type="project" value="UniProtKB-KW"/>
</dbReference>
<feature type="domain" description="C2H2-type" evidence="6">
    <location>
        <begin position="202"/>
        <end position="226"/>
    </location>
</feature>
<keyword evidence="4" id="KW-0863">Zinc-finger</keyword>
<dbReference type="HOGENOM" id="CLU_362206_0_0_1"/>
<evidence type="ECO:0000256" key="1">
    <source>
        <dbReference type="ARBA" id="ARBA00006991"/>
    </source>
</evidence>
<evidence type="ECO:0000313" key="7">
    <source>
        <dbReference type="EnsemblMetazoa" id="RPRC011512-PA"/>
    </source>
</evidence>
<evidence type="ECO:0000313" key="8">
    <source>
        <dbReference type="Proteomes" id="UP000015103"/>
    </source>
</evidence>